<dbReference type="GO" id="GO:0043190">
    <property type="term" value="C:ATP-binding cassette (ABC) transporter complex"/>
    <property type="evidence" value="ECO:0007669"/>
    <property type="project" value="InterPro"/>
</dbReference>
<dbReference type="OrthoDB" id="9046151at2"/>
<name>E6SFC4_INTC7</name>
<dbReference type="InterPro" id="IPR030678">
    <property type="entry name" value="Peptide/Ni-bd"/>
</dbReference>
<dbReference type="EMBL" id="CP002343">
    <property type="protein sequence ID" value="ADU46662.1"/>
    <property type="molecule type" value="Genomic_DNA"/>
</dbReference>
<feature type="region of interest" description="Disordered" evidence="1">
    <location>
        <begin position="32"/>
        <end position="60"/>
    </location>
</feature>
<evidence type="ECO:0000313" key="5">
    <source>
        <dbReference type="Proteomes" id="UP000008914"/>
    </source>
</evidence>
<organism evidence="4 5">
    <name type="scientific">Intrasporangium calvum (strain ATCC 23552 / DSM 43043 / JCM 3097 / NBRC 12989 / NCIMB 10167 / NRRL B-3866 / 7 KIP)</name>
    <dbReference type="NCBI Taxonomy" id="710696"/>
    <lineage>
        <taxon>Bacteria</taxon>
        <taxon>Bacillati</taxon>
        <taxon>Actinomycetota</taxon>
        <taxon>Actinomycetes</taxon>
        <taxon>Micrococcales</taxon>
        <taxon>Intrasporangiaceae</taxon>
        <taxon>Intrasporangium</taxon>
    </lineage>
</organism>
<dbReference type="Gene3D" id="3.10.105.10">
    <property type="entry name" value="Dipeptide-binding Protein, Domain 3"/>
    <property type="match status" value="1"/>
</dbReference>
<feature type="signal peptide" evidence="2">
    <location>
        <begin position="1"/>
        <end position="26"/>
    </location>
</feature>
<dbReference type="PIRSF" id="PIRSF002741">
    <property type="entry name" value="MppA"/>
    <property type="match status" value="1"/>
</dbReference>
<dbReference type="KEGG" id="ica:Intca_0100"/>
<feature type="domain" description="Solute-binding protein family 5" evidence="3">
    <location>
        <begin position="108"/>
        <end position="374"/>
    </location>
</feature>
<proteinExistence type="predicted"/>
<sequence>MRRPTVPRLGVGATLLTALATTLVLGACTGPAATPGPASPSATTATATGRGTPASTTTSAERAPLVVETVFDFTSLDPRVLVERSGLLVADAAYETLTTLDPEDPTTVLPGLAEWTMSPERNWLTLRLRPDATFSDGTRVTSDDVVFTLARARGLGGTAAQLLGPVGFTKVDDRTLTVITPGPNFALPAVLANPAFGILNADVVKQHGGAVGDGDTAGTWLSWNSAGSGPYVVAEADAGRSITLQPNPHWSGPSPVFTEIVVRNAPPAQQVRDIESGAADVVLDLPPDHADAMKLRPTVSSVAITSQTSPALAFLLLNDDQTVNRWTGNPDFVAAVRLGLDLEAVTRRAGPGAVPALGLVPRGLPGAFEPPVPAATTPPTPTGRATGTAAPSPTSAPASVATSAPTSVPTSVPTSAATPTPSGTAAPIPTATPTTPRAGDLAAARAALARSGYRGEPIRLSYASDRPLNGLDLRVVAAAIRDQLRPVGIRVVLAPAPMVKALSDYEKGLDVMGLWAWTPEYAEPEAALAFAPGGHLAHRARWVRGVSSAMDALTAATRTSYGDERPGAFARWQLQMEQFGPFVPLFQPAAHLAHGERVTAVPRTSIGSVDLAGIR</sequence>
<dbReference type="SUPFAM" id="SSF53850">
    <property type="entry name" value="Periplasmic binding protein-like II"/>
    <property type="match status" value="1"/>
</dbReference>
<dbReference type="PANTHER" id="PTHR30290">
    <property type="entry name" value="PERIPLASMIC BINDING COMPONENT OF ABC TRANSPORTER"/>
    <property type="match status" value="1"/>
</dbReference>
<evidence type="ECO:0000259" key="3">
    <source>
        <dbReference type="Pfam" id="PF00496"/>
    </source>
</evidence>
<dbReference type="GO" id="GO:1904680">
    <property type="term" value="F:peptide transmembrane transporter activity"/>
    <property type="evidence" value="ECO:0007669"/>
    <property type="project" value="TreeGrafter"/>
</dbReference>
<dbReference type="InterPro" id="IPR039424">
    <property type="entry name" value="SBP_5"/>
</dbReference>
<dbReference type="Proteomes" id="UP000008914">
    <property type="component" value="Chromosome"/>
</dbReference>
<dbReference type="PROSITE" id="PS51257">
    <property type="entry name" value="PROKAR_LIPOPROTEIN"/>
    <property type="match status" value="1"/>
</dbReference>
<gene>
    <name evidence="4" type="ordered locus">Intca_0100</name>
</gene>
<dbReference type="eggNOG" id="COG0747">
    <property type="taxonomic scope" value="Bacteria"/>
</dbReference>
<dbReference type="AlphaFoldDB" id="E6SFC4"/>
<evidence type="ECO:0000313" key="4">
    <source>
        <dbReference type="EMBL" id="ADU46662.1"/>
    </source>
</evidence>
<reference evidence="4 5" key="1">
    <citation type="journal article" date="2010" name="Stand. Genomic Sci.">
        <title>Complete genome sequence of Intrasporangium calvum type strain (7 KIP).</title>
        <authorList>
            <person name="Del Rio T.G."/>
            <person name="Chertkov O."/>
            <person name="Yasawong M."/>
            <person name="Lucas S."/>
            <person name="Deshpande S."/>
            <person name="Cheng J.F."/>
            <person name="Detter C."/>
            <person name="Tapia R."/>
            <person name="Han C."/>
            <person name="Goodwin L."/>
            <person name="Pitluck S."/>
            <person name="Liolios K."/>
            <person name="Ivanova N."/>
            <person name="Mavromatis K."/>
            <person name="Pati A."/>
            <person name="Chen A."/>
            <person name="Palaniappan K."/>
            <person name="Land M."/>
            <person name="Hauser L."/>
            <person name="Chang Y.J."/>
            <person name="Jeffries C.D."/>
            <person name="Rohde M."/>
            <person name="Pukall R."/>
            <person name="Sikorski J."/>
            <person name="Goker M."/>
            <person name="Woyke T."/>
            <person name="Bristow J."/>
            <person name="Eisen J.A."/>
            <person name="Markowitz V."/>
            <person name="Hugenholtz P."/>
            <person name="Kyrpides N.C."/>
            <person name="Klenk H.P."/>
            <person name="Lapidus A."/>
        </authorList>
    </citation>
    <scope>NUCLEOTIDE SEQUENCE [LARGE SCALE GENOMIC DNA]</scope>
    <source>
        <strain evidence="5">ATCC 23552 / DSM 43043 / JCM 3097 / NBRC 12989 / 7 KIP</strain>
    </source>
</reference>
<keyword evidence="2" id="KW-0732">Signal</keyword>
<accession>E6SFC4</accession>
<dbReference type="Pfam" id="PF00496">
    <property type="entry name" value="SBP_bac_5"/>
    <property type="match status" value="1"/>
</dbReference>
<feature type="region of interest" description="Disordered" evidence="1">
    <location>
        <begin position="368"/>
        <end position="440"/>
    </location>
</feature>
<dbReference type="Gene3D" id="3.40.190.10">
    <property type="entry name" value="Periplasmic binding protein-like II"/>
    <property type="match status" value="1"/>
</dbReference>
<feature type="compositionally biased region" description="Pro residues" evidence="1">
    <location>
        <begin position="368"/>
        <end position="381"/>
    </location>
</feature>
<dbReference type="HOGENOM" id="CLU_017028_7_2_11"/>
<feature type="compositionally biased region" description="Low complexity" evidence="1">
    <location>
        <begin position="382"/>
        <end position="440"/>
    </location>
</feature>
<keyword evidence="5" id="KW-1185">Reference proteome</keyword>
<dbReference type="InterPro" id="IPR000914">
    <property type="entry name" value="SBP_5_dom"/>
</dbReference>
<feature type="chain" id="PRO_5039382653" evidence="2">
    <location>
        <begin position="27"/>
        <end position="615"/>
    </location>
</feature>
<evidence type="ECO:0000256" key="1">
    <source>
        <dbReference type="SAM" id="MobiDB-lite"/>
    </source>
</evidence>
<evidence type="ECO:0000256" key="2">
    <source>
        <dbReference type="SAM" id="SignalP"/>
    </source>
</evidence>
<dbReference type="STRING" id="710696.Intca_0100"/>
<dbReference type="GO" id="GO:0042597">
    <property type="term" value="C:periplasmic space"/>
    <property type="evidence" value="ECO:0007669"/>
    <property type="project" value="UniProtKB-ARBA"/>
</dbReference>
<dbReference type="RefSeq" id="WP_013490984.1">
    <property type="nucleotide sequence ID" value="NC_014830.1"/>
</dbReference>
<protein>
    <submittedName>
        <fullName evidence="4">Extracellular solute-binding protein family 5</fullName>
    </submittedName>
</protein>
<dbReference type="GO" id="GO:0015833">
    <property type="term" value="P:peptide transport"/>
    <property type="evidence" value="ECO:0007669"/>
    <property type="project" value="TreeGrafter"/>
</dbReference>